<dbReference type="GO" id="GO:0004540">
    <property type="term" value="F:RNA nuclease activity"/>
    <property type="evidence" value="ECO:0007669"/>
    <property type="project" value="InterPro"/>
</dbReference>
<dbReference type="EMBL" id="QGGI01000014">
    <property type="protein sequence ID" value="PWJ89619.1"/>
    <property type="molecule type" value="Genomic_DNA"/>
</dbReference>
<dbReference type="Proteomes" id="UP000245921">
    <property type="component" value="Unassembled WGS sequence"/>
</dbReference>
<dbReference type="RefSeq" id="WP_109605361.1">
    <property type="nucleotide sequence ID" value="NZ_JAMHJO010000013.1"/>
</dbReference>
<keyword evidence="3" id="KW-1185">Reference proteome</keyword>
<evidence type="ECO:0000313" key="2">
    <source>
        <dbReference type="EMBL" id="PWJ89619.1"/>
    </source>
</evidence>
<dbReference type="CDD" id="cd11297">
    <property type="entry name" value="PIN_LabA-like_N_1"/>
    <property type="match status" value="1"/>
</dbReference>
<dbReference type="AlphaFoldDB" id="A0AA45C5Q8"/>
<dbReference type="Gene3D" id="3.40.50.1010">
    <property type="entry name" value="5'-nuclease"/>
    <property type="match status" value="1"/>
</dbReference>
<proteinExistence type="predicted"/>
<organism evidence="2 3">
    <name type="scientific">Oceanotoga teriensis</name>
    <dbReference type="NCBI Taxonomy" id="515440"/>
    <lineage>
        <taxon>Bacteria</taxon>
        <taxon>Thermotogati</taxon>
        <taxon>Thermotogota</taxon>
        <taxon>Thermotogae</taxon>
        <taxon>Petrotogales</taxon>
        <taxon>Petrotogaceae</taxon>
        <taxon>Oceanotoga</taxon>
    </lineage>
</organism>
<dbReference type="PANTHER" id="PTHR35811:SF1">
    <property type="entry name" value="HTH OST-TYPE DOMAIN-CONTAINING PROTEIN"/>
    <property type="match status" value="1"/>
</dbReference>
<evidence type="ECO:0000259" key="1">
    <source>
        <dbReference type="Pfam" id="PF01936"/>
    </source>
</evidence>
<dbReference type="Pfam" id="PF01936">
    <property type="entry name" value="NYN"/>
    <property type="match status" value="1"/>
</dbReference>
<accession>A0AA45C5Q8</accession>
<name>A0AA45C5Q8_9BACT</name>
<evidence type="ECO:0000313" key="3">
    <source>
        <dbReference type="Proteomes" id="UP000245921"/>
    </source>
</evidence>
<feature type="domain" description="NYN" evidence="1">
    <location>
        <begin position="4"/>
        <end position="137"/>
    </location>
</feature>
<comment type="caution">
    <text evidence="2">The sequence shown here is derived from an EMBL/GenBank/DDBJ whole genome shotgun (WGS) entry which is preliminary data.</text>
</comment>
<gene>
    <name evidence="2" type="ORF">C7380_11422</name>
</gene>
<sequence>MNNIFVFMDYQNQPVDPELVVQKLEEHGKLVGGKAYGHWSKYPATMFSFSRHGIELIEMPEDGFGNKKGNDIKLAVDAIETMFSLPHIETFVLVTGDADFVPLVKKLRTYGKTVYVIGRSKNTSPDMQFAADTYIPYEEIVKSEKVNSTDSFEDLVDEMIRIMDEKSLQPDETVVKRIVTGMGVYYGNFGYKTMGDFVEGLLKNIRKKMFKESYEYSEYEENYMRFLERLVATSNTPFDVEKLEKIAKSRHQWISKNSNLDSLENFIQNMIGSGKLKETKDKFLYVPAPRRWEIKYDKILPYPELRAEFGKHVYELFMKRKVSTISEALHVSKENLNLTNKVIGSFGIALKFSGMFIGKDGSDYVSLKTPVKLNGTYEEFKLTLDTFYVKRILKDENINEGQLDKVSIHVFNDKDHEKTKKVLDFMIKTKDVFYEKPYYKYKDKK</sequence>
<reference evidence="2 3" key="1">
    <citation type="submission" date="2018-05" db="EMBL/GenBank/DDBJ databases">
        <title>Genomic Encyclopedia of Type Strains, Phase IV (KMG-IV): sequencing the most valuable type-strain genomes for metagenomic binning, comparative biology and taxonomic classification.</title>
        <authorList>
            <person name="Goeker M."/>
        </authorList>
    </citation>
    <scope>NUCLEOTIDE SEQUENCE [LARGE SCALE GENOMIC DNA]</scope>
    <source>
        <strain evidence="2 3">DSM 24906</strain>
    </source>
</reference>
<dbReference type="PANTHER" id="PTHR35811">
    <property type="entry name" value="SLR1870 PROTEIN"/>
    <property type="match status" value="1"/>
</dbReference>
<dbReference type="InterPro" id="IPR021139">
    <property type="entry name" value="NYN"/>
</dbReference>
<protein>
    <submittedName>
        <fullName evidence="2">Uncharacterized protein (TIGR00288 family)</fullName>
    </submittedName>
</protein>